<evidence type="ECO:0008006" key="3">
    <source>
        <dbReference type="Google" id="ProtNLM"/>
    </source>
</evidence>
<dbReference type="Proteomes" id="UP001197795">
    <property type="component" value="Unassembled WGS sequence"/>
</dbReference>
<evidence type="ECO:0000313" key="2">
    <source>
        <dbReference type="Proteomes" id="UP001197795"/>
    </source>
</evidence>
<evidence type="ECO:0000313" key="1">
    <source>
        <dbReference type="EMBL" id="MCC2120702.1"/>
    </source>
</evidence>
<dbReference type="InterPro" id="IPR012334">
    <property type="entry name" value="Pectin_lyas_fold"/>
</dbReference>
<dbReference type="AlphaFoldDB" id="A0AAE3A084"/>
<proteinExistence type="predicted"/>
<gene>
    <name evidence="1" type="ORF">LKD75_14090</name>
</gene>
<dbReference type="RefSeq" id="WP_227733700.1">
    <property type="nucleotide sequence ID" value="NZ_JAJEPV010000041.1"/>
</dbReference>
<sequence>MIKPAPDSCHLLLDSRLANEEVQKNPYTYNNIREVLSDGALNAATVEHPVTVYIAPGIYWLEDPQSEAVIVREDPKDLYPYGCKVNCANLKLVGLSENPEDVVIAANRGNDHGAKGNYTLFHFSGEQLEMENLTLGNYCCVDLDYALDPAQSVKKRTEAITQAQLADTNADKFHAKNCRFVSRLNLYPVCGAGRSLYEHCHFEQTDDALNGNAVYLDCEFDFYSGMPIYQASGTGAVFLNCTFHCKYPQDGETHAQYFTKVGGQIALIDSSFAGLPDTKVAVLWTKYPSVALKCYQANVTYPEGLFTPPEVADSHTVGIDEKMLAEAYYIRKDGETVYNVYNLLGGKDDWDPLGNGEVIRFAGKTDIPTQLLLESEAFELEAGGSSINIKGKCLTFDGRERKCEIHFKIEGDSADSIEIQRVSEGSCLLQLKDSNIDHETEVVLTAQTKEGLQTGAYVRIHPRKVAAPRLTGNPVICLEGKMLRLSYDFTEAENDCSDIIWYRSRNIRGEDKIVTAISQPDQPEKVYALTGDDVGYYIFAQIRPRTNRSEYGEAVQCFYEKAISPEDVETDRIWTDFHNLPLYSHAGNEKGVWNFDAKRPADTCDFEKWDREKTQVSWHYGATGDGSKGEGLYQGMQGARIRYTPTTAPEMGTETKRNMEVLLEVDPAKSAGQGFGSAGQYLDVCIKTDTDTLDGYGLRIIRTAAHSDAVSMYLIQYVRGQAQCISREVVTNCFVTGCRIWVRYENGILSAKAWTVTEPTVVQQERGYARGVELTAEVGRRENAENTGLLIWHTGSLGTENWRNTTMLHGVSILYF</sequence>
<protein>
    <recommendedName>
        <fullName evidence="3">Pectinesterase</fullName>
    </recommendedName>
</protein>
<dbReference type="Gene3D" id="2.160.20.10">
    <property type="entry name" value="Single-stranded right-handed beta-helix, Pectin lyase-like"/>
    <property type="match status" value="1"/>
</dbReference>
<dbReference type="InterPro" id="IPR011050">
    <property type="entry name" value="Pectin_lyase_fold/virulence"/>
</dbReference>
<accession>A0AAE3A084</accession>
<keyword evidence="2" id="KW-1185">Reference proteome</keyword>
<reference evidence="1 2" key="1">
    <citation type="submission" date="2021-10" db="EMBL/GenBank/DDBJ databases">
        <title>Anaerobic single-cell dispensing facilitates the cultivation of human gut bacteria.</title>
        <authorList>
            <person name="Afrizal A."/>
        </authorList>
    </citation>
    <scope>NUCLEOTIDE SEQUENCE [LARGE SCALE GENOMIC DNA]</scope>
    <source>
        <strain evidence="1 2">CLA-AA-H273</strain>
    </source>
</reference>
<dbReference type="EMBL" id="JAJEPV010000041">
    <property type="protein sequence ID" value="MCC2120702.1"/>
    <property type="molecule type" value="Genomic_DNA"/>
</dbReference>
<dbReference type="SUPFAM" id="SSF51126">
    <property type="entry name" value="Pectin lyase-like"/>
    <property type="match status" value="1"/>
</dbReference>
<name>A0AAE3A084_9FIRM</name>
<comment type="caution">
    <text evidence="1">The sequence shown here is derived from an EMBL/GenBank/DDBJ whole genome shotgun (WGS) entry which is preliminary data.</text>
</comment>
<organism evidence="1 2">
    <name type="scientific">Waltera acetigignens</name>
    <dbReference type="NCBI Taxonomy" id="2981769"/>
    <lineage>
        <taxon>Bacteria</taxon>
        <taxon>Bacillati</taxon>
        <taxon>Bacillota</taxon>
        <taxon>Clostridia</taxon>
        <taxon>Lachnospirales</taxon>
        <taxon>Lachnospiraceae</taxon>
        <taxon>Waltera</taxon>
    </lineage>
</organism>